<dbReference type="InterPro" id="IPR042178">
    <property type="entry name" value="Serpin_sf_1"/>
</dbReference>
<evidence type="ECO:0000313" key="4">
    <source>
        <dbReference type="Proteomes" id="UP001412067"/>
    </source>
</evidence>
<dbReference type="SUPFAM" id="SSF56574">
    <property type="entry name" value="Serpins"/>
    <property type="match status" value="1"/>
</dbReference>
<feature type="domain" description="Serpin" evidence="2">
    <location>
        <begin position="18"/>
        <end position="71"/>
    </location>
</feature>
<dbReference type="PANTHER" id="PTHR11461">
    <property type="entry name" value="SERINE PROTEASE INHIBITOR, SERPIN"/>
    <property type="match status" value="1"/>
</dbReference>
<feature type="domain" description="Serpin" evidence="2">
    <location>
        <begin position="76"/>
        <end position="145"/>
    </location>
</feature>
<organism evidence="3 4">
    <name type="scientific">Platanthera guangdongensis</name>
    <dbReference type="NCBI Taxonomy" id="2320717"/>
    <lineage>
        <taxon>Eukaryota</taxon>
        <taxon>Viridiplantae</taxon>
        <taxon>Streptophyta</taxon>
        <taxon>Embryophyta</taxon>
        <taxon>Tracheophyta</taxon>
        <taxon>Spermatophyta</taxon>
        <taxon>Magnoliopsida</taxon>
        <taxon>Liliopsida</taxon>
        <taxon>Asparagales</taxon>
        <taxon>Orchidaceae</taxon>
        <taxon>Orchidoideae</taxon>
        <taxon>Orchideae</taxon>
        <taxon>Orchidinae</taxon>
        <taxon>Platanthera</taxon>
    </lineage>
</organism>
<accession>A0ABR2MVR1</accession>
<proteinExistence type="inferred from homology"/>
<keyword evidence="4" id="KW-1185">Reference proteome</keyword>
<dbReference type="Gene3D" id="2.30.39.10">
    <property type="entry name" value="Alpha-1-antitrypsin, domain 1"/>
    <property type="match status" value="1"/>
</dbReference>
<dbReference type="PANTHER" id="PTHR11461:SF203">
    <property type="entry name" value="SERPIN-Z12-RELATED"/>
    <property type="match status" value="1"/>
</dbReference>
<dbReference type="InterPro" id="IPR023796">
    <property type="entry name" value="Serpin_dom"/>
</dbReference>
<evidence type="ECO:0000313" key="3">
    <source>
        <dbReference type="EMBL" id="KAK8967957.1"/>
    </source>
</evidence>
<dbReference type="Proteomes" id="UP001412067">
    <property type="component" value="Unassembled WGS sequence"/>
</dbReference>
<dbReference type="EMBL" id="JBBWWR010000004">
    <property type="protein sequence ID" value="KAK8967957.1"/>
    <property type="molecule type" value="Genomic_DNA"/>
</dbReference>
<dbReference type="Gene3D" id="3.30.497.10">
    <property type="entry name" value="Antithrombin, subunit I, domain 2"/>
    <property type="match status" value="1"/>
</dbReference>
<dbReference type="InterPro" id="IPR000215">
    <property type="entry name" value="Serpin_fam"/>
</dbReference>
<reference evidence="3 4" key="1">
    <citation type="journal article" date="2022" name="Nat. Plants">
        <title>Genomes of leafy and leafless Platanthera orchids illuminate the evolution of mycoheterotrophy.</title>
        <authorList>
            <person name="Li M.H."/>
            <person name="Liu K.W."/>
            <person name="Li Z."/>
            <person name="Lu H.C."/>
            <person name="Ye Q.L."/>
            <person name="Zhang D."/>
            <person name="Wang J.Y."/>
            <person name="Li Y.F."/>
            <person name="Zhong Z.M."/>
            <person name="Liu X."/>
            <person name="Yu X."/>
            <person name="Liu D.K."/>
            <person name="Tu X.D."/>
            <person name="Liu B."/>
            <person name="Hao Y."/>
            <person name="Liao X.Y."/>
            <person name="Jiang Y.T."/>
            <person name="Sun W.H."/>
            <person name="Chen J."/>
            <person name="Chen Y.Q."/>
            <person name="Ai Y."/>
            <person name="Zhai J.W."/>
            <person name="Wu S.S."/>
            <person name="Zhou Z."/>
            <person name="Hsiao Y.Y."/>
            <person name="Wu W.L."/>
            <person name="Chen Y.Y."/>
            <person name="Lin Y.F."/>
            <person name="Hsu J.L."/>
            <person name="Li C.Y."/>
            <person name="Wang Z.W."/>
            <person name="Zhao X."/>
            <person name="Zhong W.Y."/>
            <person name="Ma X.K."/>
            <person name="Ma L."/>
            <person name="Huang J."/>
            <person name="Chen G.Z."/>
            <person name="Huang M.Z."/>
            <person name="Huang L."/>
            <person name="Peng D.H."/>
            <person name="Luo Y.B."/>
            <person name="Zou S.Q."/>
            <person name="Chen S.P."/>
            <person name="Lan S."/>
            <person name="Tsai W.C."/>
            <person name="Van de Peer Y."/>
            <person name="Liu Z.J."/>
        </authorList>
    </citation>
    <scope>NUCLEOTIDE SEQUENCE [LARGE SCALE GENOMIC DNA]</scope>
    <source>
        <strain evidence="3">Lor288</strain>
    </source>
</reference>
<name>A0ABR2MVR1_9ASPA</name>
<evidence type="ECO:0000256" key="1">
    <source>
        <dbReference type="ARBA" id="ARBA00009500"/>
    </source>
</evidence>
<sequence>MNTCLQIAKLENPTAAASGFNFVFSPLSLTASLSLTTFNARGETLRQLLSFLGCPTLDHLHSAFDHLSQAVIDNFMTKTDNFYLLNGSTTQRPFMSSREDQFISFHDGFKVLKLLYKEGDSQDSRSFSIVLFLPNERNDLHDLIKVVASC</sequence>
<dbReference type="Pfam" id="PF00079">
    <property type="entry name" value="Serpin"/>
    <property type="match status" value="2"/>
</dbReference>
<comment type="caution">
    <text evidence="3">The sequence shown here is derived from an EMBL/GenBank/DDBJ whole genome shotgun (WGS) entry which is preliminary data.</text>
</comment>
<evidence type="ECO:0000259" key="2">
    <source>
        <dbReference type="Pfam" id="PF00079"/>
    </source>
</evidence>
<comment type="similarity">
    <text evidence="1">Belongs to the serpin family.</text>
</comment>
<gene>
    <name evidence="3" type="ORF">KSP40_PGU015171</name>
</gene>
<protein>
    <submittedName>
        <fullName evidence="3">Non-inhibitory serpin-Z5</fullName>
    </submittedName>
</protein>
<dbReference type="InterPro" id="IPR042185">
    <property type="entry name" value="Serpin_sf_2"/>
</dbReference>
<dbReference type="InterPro" id="IPR036186">
    <property type="entry name" value="Serpin_sf"/>
</dbReference>